<feature type="transmembrane region" description="Helical" evidence="17">
    <location>
        <begin position="79"/>
        <end position="98"/>
    </location>
</feature>
<comment type="subcellular location">
    <subcellularLocation>
        <location evidence="1 17">Mitochondrion inner membrane</location>
        <topology evidence="1 17">Multi-pass membrane protein</topology>
    </subcellularLocation>
</comment>
<evidence type="ECO:0000256" key="14">
    <source>
        <dbReference type="ARBA" id="ARBA00023128"/>
    </source>
</evidence>
<feature type="transmembrane region" description="Helical" evidence="17">
    <location>
        <begin position="130"/>
        <end position="153"/>
    </location>
</feature>
<keyword evidence="8 17" id="KW-0999">Mitochondrion inner membrane</keyword>
<keyword evidence="12 17" id="KW-0520">NAD</keyword>
<feature type="transmembrane region" description="Helical" evidence="17">
    <location>
        <begin position="191"/>
        <end position="210"/>
    </location>
</feature>
<dbReference type="GO" id="GO:0006120">
    <property type="term" value="P:mitochondrial electron transport, NADH to ubiquinone"/>
    <property type="evidence" value="ECO:0007669"/>
    <property type="project" value="InterPro"/>
</dbReference>
<feature type="transmembrane region" description="Helical" evidence="17">
    <location>
        <begin position="264"/>
        <end position="283"/>
    </location>
</feature>
<dbReference type="InterPro" id="IPR001750">
    <property type="entry name" value="ND/Mrp_TM"/>
</dbReference>
<evidence type="ECO:0000256" key="5">
    <source>
        <dbReference type="ARBA" id="ARBA00022448"/>
    </source>
</evidence>
<evidence type="ECO:0000256" key="15">
    <source>
        <dbReference type="ARBA" id="ARBA00023136"/>
    </source>
</evidence>
<keyword evidence="5" id="KW-0813">Transport</keyword>
<keyword evidence="7 17" id="KW-0812">Transmembrane</keyword>
<keyword evidence="9 17" id="KW-1278">Translocase</keyword>
<comment type="catalytic activity">
    <reaction evidence="16 17">
        <text>a ubiquinone + NADH + 5 H(+)(in) = a ubiquinol + NAD(+) + 4 H(+)(out)</text>
        <dbReference type="Rhea" id="RHEA:29091"/>
        <dbReference type="Rhea" id="RHEA-COMP:9565"/>
        <dbReference type="Rhea" id="RHEA-COMP:9566"/>
        <dbReference type="ChEBI" id="CHEBI:15378"/>
        <dbReference type="ChEBI" id="CHEBI:16389"/>
        <dbReference type="ChEBI" id="CHEBI:17976"/>
        <dbReference type="ChEBI" id="CHEBI:57540"/>
        <dbReference type="ChEBI" id="CHEBI:57945"/>
        <dbReference type="EC" id="7.1.1.2"/>
    </reaction>
</comment>
<keyword evidence="15 17" id="KW-0472">Membrane</keyword>
<dbReference type="GO" id="GO:0008137">
    <property type="term" value="F:NADH dehydrogenase (ubiquinone) activity"/>
    <property type="evidence" value="ECO:0007669"/>
    <property type="project" value="UniProtKB-EC"/>
</dbReference>
<evidence type="ECO:0000256" key="4">
    <source>
        <dbReference type="ARBA" id="ARBA00021008"/>
    </source>
</evidence>
<reference evidence="19" key="1">
    <citation type="submission" date="2016-03" db="EMBL/GenBank/DDBJ databases">
        <title>Complete mitochondrial genomes are not necessarily informative to recover a reliable invertebrate phylogeny.</title>
        <authorList>
            <person name="Seixas V.C."/>
            <person name="Paiva P.C."/>
            <person name="Russo C.A.M."/>
        </authorList>
    </citation>
    <scope>NUCLEOTIDE SEQUENCE</scope>
</reference>
<gene>
    <name evidence="19" type="primary">NAD2</name>
</gene>
<feature type="transmembrane region" description="Helical" evidence="17">
    <location>
        <begin position="53"/>
        <end position="72"/>
    </location>
</feature>
<dbReference type="PANTHER" id="PTHR46552:SF1">
    <property type="entry name" value="NADH-UBIQUINONE OXIDOREDUCTASE CHAIN 2"/>
    <property type="match status" value="1"/>
</dbReference>
<evidence type="ECO:0000256" key="3">
    <source>
        <dbReference type="ARBA" id="ARBA00012944"/>
    </source>
</evidence>
<name>A0A1B0ZF36_9ANNE</name>
<evidence type="ECO:0000256" key="2">
    <source>
        <dbReference type="ARBA" id="ARBA00007012"/>
    </source>
</evidence>
<keyword evidence="13 17" id="KW-0830">Ubiquinone</keyword>
<feature type="transmembrane region" description="Helical" evidence="17">
    <location>
        <begin position="303"/>
        <end position="323"/>
    </location>
</feature>
<dbReference type="InterPro" id="IPR050175">
    <property type="entry name" value="Complex_I_Subunit_2"/>
</dbReference>
<dbReference type="EMBL" id="KU992689">
    <property type="protein sequence ID" value="ANP26496.1"/>
    <property type="molecule type" value="Genomic_DNA"/>
</dbReference>
<keyword evidence="6 17" id="KW-0679">Respiratory chain</keyword>
<dbReference type="GO" id="GO:0005743">
    <property type="term" value="C:mitochondrial inner membrane"/>
    <property type="evidence" value="ECO:0007669"/>
    <property type="project" value="UniProtKB-SubCell"/>
</dbReference>
<sequence length="324" mass="37311">MLFISFMIMGTIISLSSTNWIYLWLGMELNLLSFIPVMSSSKLLQETEASMKYFLIQAIASGIMLTSGMMSINKMYFPYMEMLMSSMFLLSMTMKMGIAPFHQWLPHVMSSMPWSSCLLLSTWQKIGPMFLLMSIFPNNMSFMIIIMATYSVMIGGLGGMNQSQIRALLAYSSIGHMGWMLMALNCSFNIFLFYFLVYFIITSSLMILFINSSNLNTPSSNNITAMPTMLFMLIMMIMFSLGGMPPFIGFFSKWLIIEFLIMKNMMMIMFILIMGSLMNLFYYLNMIFNFMLINPQKMTMKMFTWSLSILIIMSSIFSPIIMFS</sequence>
<evidence type="ECO:0000256" key="6">
    <source>
        <dbReference type="ARBA" id="ARBA00022660"/>
    </source>
</evidence>
<comment type="similarity">
    <text evidence="2 17">Belongs to the complex I subunit 2 family.</text>
</comment>
<evidence type="ECO:0000313" key="19">
    <source>
        <dbReference type="EMBL" id="ANP26496.1"/>
    </source>
</evidence>
<dbReference type="InterPro" id="IPR003917">
    <property type="entry name" value="NADH_UbQ_OxRdtase_chain2"/>
</dbReference>
<evidence type="ECO:0000256" key="17">
    <source>
        <dbReference type="RuleBase" id="RU003403"/>
    </source>
</evidence>
<proteinExistence type="inferred from homology"/>
<evidence type="ECO:0000256" key="16">
    <source>
        <dbReference type="ARBA" id="ARBA00049551"/>
    </source>
</evidence>
<geneLocation type="mitochondrion" evidence="19"/>
<organism evidence="19">
    <name type="scientific">Laeonereis culveri</name>
    <dbReference type="NCBI Taxonomy" id="1859080"/>
    <lineage>
        <taxon>Eukaryota</taxon>
        <taxon>Metazoa</taxon>
        <taxon>Spiralia</taxon>
        <taxon>Lophotrochozoa</taxon>
        <taxon>Annelida</taxon>
        <taxon>Polychaeta</taxon>
        <taxon>Errantia</taxon>
        <taxon>Phyllodocida</taxon>
        <taxon>Nereididae</taxon>
        <taxon>Laeonereis</taxon>
    </lineage>
</organism>
<dbReference type="PANTHER" id="PTHR46552">
    <property type="entry name" value="NADH-UBIQUINONE OXIDOREDUCTASE CHAIN 2"/>
    <property type="match status" value="1"/>
</dbReference>
<comment type="function">
    <text evidence="17">Core subunit of the mitochondrial membrane respiratory chain NADH dehydrogenase (Complex I) which catalyzes electron transfer from NADH through the respiratory chain, using ubiquinone as an electron acceptor. Essential for the catalytic activity and assembly of complex I.</text>
</comment>
<dbReference type="AlphaFoldDB" id="A0A1B0ZF36"/>
<evidence type="ECO:0000256" key="1">
    <source>
        <dbReference type="ARBA" id="ARBA00004448"/>
    </source>
</evidence>
<keyword evidence="14 17" id="KW-0496">Mitochondrion</keyword>
<evidence type="ECO:0000256" key="9">
    <source>
        <dbReference type="ARBA" id="ARBA00022967"/>
    </source>
</evidence>
<evidence type="ECO:0000256" key="7">
    <source>
        <dbReference type="ARBA" id="ARBA00022692"/>
    </source>
</evidence>
<evidence type="ECO:0000256" key="13">
    <source>
        <dbReference type="ARBA" id="ARBA00023075"/>
    </source>
</evidence>
<feature type="transmembrane region" description="Helical" evidence="17">
    <location>
        <begin position="230"/>
        <end position="252"/>
    </location>
</feature>
<keyword evidence="11 17" id="KW-1133">Transmembrane helix</keyword>
<dbReference type="PRINTS" id="PR01436">
    <property type="entry name" value="NADHDHGNASE2"/>
</dbReference>
<evidence type="ECO:0000256" key="11">
    <source>
        <dbReference type="ARBA" id="ARBA00022989"/>
    </source>
</evidence>
<keyword evidence="10 17" id="KW-0249">Electron transport</keyword>
<accession>A0A1B0ZF36</accession>
<evidence type="ECO:0000259" key="18">
    <source>
        <dbReference type="Pfam" id="PF00361"/>
    </source>
</evidence>
<dbReference type="EC" id="7.1.1.2" evidence="3 17"/>
<protein>
    <recommendedName>
        <fullName evidence="4 17">NADH-ubiquinone oxidoreductase chain 2</fullName>
        <ecNumber evidence="3 17">7.1.1.2</ecNumber>
    </recommendedName>
</protein>
<evidence type="ECO:0000256" key="8">
    <source>
        <dbReference type="ARBA" id="ARBA00022792"/>
    </source>
</evidence>
<dbReference type="Pfam" id="PF00361">
    <property type="entry name" value="Proton_antipo_M"/>
    <property type="match status" value="1"/>
</dbReference>
<evidence type="ECO:0000256" key="12">
    <source>
        <dbReference type="ARBA" id="ARBA00023027"/>
    </source>
</evidence>
<feature type="domain" description="NADH:quinone oxidoreductase/Mrp antiporter transmembrane" evidence="18">
    <location>
        <begin position="17"/>
        <end position="277"/>
    </location>
</feature>
<evidence type="ECO:0000256" key="10">
    <source>
        <dbReference type="ARBA" id="ARBA00022982"/>
    </source>
</evidence>